<dbReference type="KEGG" id="vff:VITFI_CDS1804"/>
<accession>A0A221KEV7</accession>
<gene>
    <name evidence="1" type="ORF">VITFI_CDS1804</name>
</gene>
<keyword evidence="2" id="KW-1185">Reference proteome</keyword>
<proteinExistence type="predicted"/>
<organism evidence="1 2">
    <name type="scientific">Vitreoscilla filiformis</name>
    <dbReference type="NCBI Taxonomy" id="63"/>
    <lineage>
        <taxon>Bacteria</taxon>
        <taxon>Pseudomonadati</taxon>
        <taxon>Pseudomonadota</taxon>
        <taxon>Betaproteobacteria</taxon>
        <taxon>Neisseriales</taxon>
        <taxon>Neisseriaceae</taxon>
        <taxon>Vitreoscilla</taxon>
    </lineage>
</organism>
<dbReference type="Proteomes" id="UP000199729">
    <property type="component" value="Chromosome"/>
</dbReference>
<dbReference type="AlphaFoldDB" id="A0A221KEV7"/>
<sequence>MFGLLEKRVNLPLPPIYRDCRRLLVHTEELVRRCNGLAPLSPCGRGAGGEGAPHPQRLHQLQHVELSFAAGFPAGHGFPLSPTPLPQGERGFTWQGNVFFLNLLDA</sequence>
<reference evidence="1 2" key="1">
    <citation type="submission" date="2017-07" db="EMBL/GenBank/DDBJ databases">
        <title>Complete Genome Sequence of the cosmetic ferment Vitreoscilla filiformis (ATCC15551).</title>
        <authorList>
            <person name="Contreras S."/>
            <person name="Sagory-Zalkind P."/>
            <person name="Blanquart H."/>
            <person name="Iltis A."/>
            <person name="Morand S.C."/>
        </authorList>
    </citation>
    <scope>NUCLEOTIDE SEQUENCE [LARGE SCALE GENOMIC DNA]</scope>
    <source>
        <strain evidence="1 2">ATCC 15551</strain>
    </source>
</reference>
<dbReference type="EMBL" id="CP022423">
    <property type="protein sequence ID" value="ASM77582.1"/>
    <property type="molecule type" value="Genomic_DNA"/>
</dbReference>
<name>A0A221KEV7_VITFI</name>
<protein>
    <submittedName>
        <fullName evidence="1">Uncharacterized protein</fullName>
    </submittedName>
</protein>
<evidence type="ECO:0000313" key="2">
    <source>
        <dbReference type="Proteomes" id="UP000199729"/>
    </source>
</evidence>
<evidence type="ECO:0000313" key="1">
    <source>
        <dbReference type="EMBL" id="ASM77582.1"/>
    </source>
</evidence>